<sequence length="204" mass="22341">MIRPHDLLWTESVEALIFPGVSPTWVARQQLRDLPLVVRRDMPRDGAVPVGIRGETRAQRAAAWLPPAAVRRRVTPESLVAGLSAASPFAALPPVRALRELAAQPWRWAWGVTGSCGYALATGLPVMHPDSDLDLTVRCPQPVGRAALHALAQRLRTLPCRVDLQVETPYGGFALNEWLRDGRVLLKTNGGPYLTDAPWSAPQE</sequence>
<evidence type="ECO:0000259" key="3">
    <source>
        <dbReference type="Pfam" id="PF10620"/>
    </source>
</evidence>
<protein>
    <submittedName>
        <fullName evidence="5">Malonate decarboxylase holo-ACP synthase</fullName>
    </submittedName>
</protein>
<proteinExistence type="predicted"/>
<keyword evidence="2" id="KW-0548">Nucleotidyltransferase</keyword>
<dbReference type="RefSeq" id="WP_160030057.1">
    <property type="nucleotide sequence ID" value="NZ_CP041764.1"/>
</dbReference>
<dbReference type="NCBIfam" id="NF002332">
    <property type="entry name" value="PRK01293.1"/>
    <property type="match status" value="1"/>
</dbReference>
<keyword evidence="6" id="KW-1185">Reference proteome</keyword>
<dbReference type="InterPro" id="IPR017557">
    <property type="entry name" value="Holo-ACP_synthase"/>
</dbReference>
<name>A0ABX6GPA8_9GAMM</name>
<dbReference type="Pfam" id="PF20866">
    <property type="entry name" value="MdcG_N"/>
    <property type="match status" value="1"/>
</dbReference>
<dbReference type="InterPro" id="IPR043519">
    <property type="entry name" value="NT_sf"/>
</dbReference>
<feature type="domain" description="Phosphoribosyl-dephospho-CoA transferase MdcG C-terminal" evidence="3">
    <location>
        <begin position="88"/>
        <end position="197"/>
    </location>
</feature>
<evidence type="ECO:0000256" key="2">
    <source>
        <dbReference type="ARBA" id="ARBA00022695"/>
    </source>
</evidence>
<dbReference type="Pfam" id="PF10620">
    <property type="entry name" value="MdcG"/>
    <property type="match status" value="1"/>
</dbReference>
<evidence type="ECO:0000259" key="4">
    <source>
        <dbReference type="Pfam" id="PF20866"/>
    </source>
</evidence>
<dbReference type="SUPFAM" id="SSF81301">
    <property type="entry name" value="Nucleotidyltransferase"/>
    <property type="match status" value="1"/>
</dbReference>
<dbReference type="InterPro" id="IPR049180">
    <property type="entry name" value="MdcG_C"/>
</dbReference>
<dbReference type="Proteomes" id="UP000430368">
    <property type="component" value="Chromosome"/>
</dbReference>
<accession>A0ABX6GPA8</accession>
<keyword evidence="1" id="KW-0808">Transferase</keyword>
<evidence type="ECO:0000313" key="5">
    <source>
        <dbReference type="EMBL" id="QHA88093.1"/>
    </source>
</evidence>
<gene>
    <name evidence="5" type="ORF">FO014_14645</name>
</gene>
<evidence type="ECO:0000256" key="1">
    <source>
        <dbReference type="ARBA" id="ARBA00022679"/>
    </source>
</evidence>
<organism evidence="5 6">
    <name type="scientific">Serratia rhizosphaerae</name>
    <dbReference type="NCBI Taxonomy" id="2597702"/>
    <lineage>
        <taxon>Bacteria</taxon>
        <taxon>Pseudomonadati</taxon>
        <taxon>Pseudomonadota</taxon>
        <taxon>Gammaproteobacteria</taxon>
        <taxon>Enterobacterales</taxon>
        <taxon>Yersiniaceae</taxon>
        <taxon>Serratia</taxon>
    </lineage>
</organism>
<dbReference type="NCBIfam" id="TIGR03135">
    <property type="entry name" value="malonate_mdcG"/>
    <property type="match status" value="1"/>
</dbReference>
<reference evidence="5 6" key="1">
    <citation type="submission" date="2019-07" db="EMBL/GenBank/DDBJ databases">
        <title>Serratia dokdonensis sp. nov., an elicitor of systemic resistance in Nicotiana Tabacum.</title>
        <authorList>
            <person name="Son J.-S."/>
            <person name="Hwang Y.-J."/>
            <person name="Lee S.-Y."/>
            <person name="Ghim S.-Y."/>
        </authorList>
    </citation>
    <scope>NUCLEOTIDE SEQUENCE [LARGE SCALE GENOMIC DNA]</scope>
    <source>
        <strain evidence="5 6">KUDC3025</strain>
    </source>
</reference>
<dbReference type="EMBL" id="CP041764">
    <property type="protein sequence ID" value="QHA88093.1"/>
    <property type="molecule type" value="Genomic_DNA"/>
</dbReference>
<feature type="domain" description="Phosphoribosyl-dephospho-CoA transferase MdcG N-terminal" evidence="4">
    <location>
        <begin position="3"/>
        <end position="76"/>
    </location>
</feature>
<evidence type="ECO:0000313" key="6">
    <source>
        <dbReference type="Proteomes" id="UP000430368"/>
    </source>
</evidence>
<dbReference type="InterPro" id="IPR048903">
    <property type="entry name" value="MdcG_N"/>
</dbReference>